<name>A0A7S3YXR2_9EUKA</name>
<reference evidence="3" key="1">
    <citation type="submission" date="2021-01" db="EMBL/GenBank/DDBJ databases">
        <authorList>
            <person name="Corre E."/>
            <person name="Pelletier E."/>
            <person name="Niang G."/>
            <person name="Scheremetjew M."/>
            <person name="Finn R."/>
            <person name="Kale V."/>
            <person name="Holt S."/>
            <person name="Cochrane G."/>
            <person name="Meng A."/>
            <person name="Brown T."/>
            <person name="Cohen L."/>
        </authorList>
    </citation>
    <scope>NUCLEOTIDE SEQUENCE</scope>
    <source>
        <strain evidence="3">CCCM811</strain>
    </source>
</reference>
<accession>A0A7S3YXR2</accession>
<feature type="compositionally biased region" description="Low complexity" evidence="1">
    <location>
        <begin position="206"/>
        <end position="218"/>
    </location>
</feature>
<feature type="region of interest" description="Disordered" evidence="1">
    <location>
        <begin position="142"/>
        <end position="364"/>
    </location>
</feature>
<feature type="transmembrane region" description="Helical" evidence="2">
    <location>
        <begin position="12"/>
        <end position="33"/>
    </location>
</feature>
<protein>
    <submittedName>
        <fullName evidence="3">Uncharacterized protein</fullName>
    </submittedName>
</protein>
<evidence type="ECO:0000313" key="3">
    <source>
        <dbReference type="EMBL" id="CAE0665410.1"/>
    </source>
</evidence>
<keyword evidence="2" id="KW-0812">Transmembrane</keyword>
<feature type="compositionally biased region" description="Basic and acidic residues" evidence="1">
    <location>
        <begin position="219"/>
        <end position="232"/>
    </location>
</feature>
<keyword evidence="2" id="KW-0472">Membrane</keyword>
<feature type="compositionally biased region" description="Basic and acidic residues" evidence="1">
    <location>
        <begin position="324"/>
        <end position="341"/>
    </location>
</feature>
<proteinExistence type="predicted"/>
<feature type="compositionally biased region" description="Acidic residues" evidence="1">
    <location>
        <begin position="153"/>
        <end position="162"/>
    </location>
</feature>
<feature type="compositionally biased region" description="Low complexity" evidence="1">
    <location>
        <begin position="254"/>
        <end position="263"/>
    </location>
</feature>
<evidence type="ECO:0000256" key="1">
    <source>
        <dbReference type="SAM" id="MobiDB-lite"/>
    </source>
</evidence>
<organism evidence="3">
    <name type="scientific">Lotharella globosa</name>
    <dbReference type="NCBI Taxonomy" id="91324"/>
    <lineage>
        <taxon>Eukaryota</taxon>
        <taxon>Sar</taxon>
        <taxon>Rhizaria</taxon>
        <taxon>Cercozoa</taxon>
        <taxon>Chlorarachniophyceae</taxon>
        <taxon>Lotharella</taxon>
    </lineage>
</organism>
<keyword evidence="2" id="KW-1133">Transmembrane helix</keyword>
<evidence type="ECO:0000256" key="2">
    <source>
        <dbReference type="SAM" id="Phobius"/>
    </source>
</evidence>
<dbReference type="AlphaFoldDB" id="A0A7S3YXR2"/>
<gene>
    <name evidence="3" type="ORF">LGLO00237_LOCUS17015</name>
</gene>
<feature type="compositionally biased region" description="Basic residues" evidence="1">
    <location>
        <begin position="353"/>
        <end position="364"/>
    </location>
</feature>
<feature type="compositionally biased region" description="Low complexity" evidence="1">
    <location>
        <begin position="300"/>
        <end position="323"/>
    </location>
</feature>
<sequence length="364" mass="38947">MGPLLVRERKRLGSGALVVFLVVAAGLLDIHGVRKAAPRLTESSTGHVTELPKVISDLKRLRTKLMQAIKAIDKKKQSTAPWNLALPGIAACINVTKAKTNIHIDLGGKTADIEMENIPGPRSLIHQSFEEEHKAALRNLEKRGKAASPSFPGEEDDDDGVPLDDQTGPDSNTPKPKLPPAAKKTTEKIKKNRPRPSPKPSPPPLRSKSTLPLPSSSRAETEETSPKPDAEKKRRKPHSVKKSATENQSRRDTSPTLAPALASPKKKKKTTEKASSKMSLESSKPAESGKRKKKKKTSAKKSSSSSSSSSSLSKASEQGTNTKGEGEGESEKNSTTDRDKPLAAAAAAAGTTKKSKNKRLKIGA</sequence>
<feature type="compositionally biased region" description="Basic residues" evidence="1">
    <location>
        <begin position="290"/>
        <end position="299"/>
    </location>
</feature>
<dbReference type="EMBL" id="HBIV01023667">
    <property type="protein sequence ID" value="CAE0665410.1"/>
    <property type="molecule type" value="Transcribed_RNA"/>
</dbReference>